<evidence type="ECO:0000256" key="5">
    <source>
        <dbReference type="SAM" id="Phobius"/>
    </source>
</evidence>
<dbReference type="InterPro" id="IPR036465">
    <property type="entry name" value="vWFA_dom_sf"/>
</dbReference>
<name>A0A6J5FU93_9BURK</name>
<keyword evidence="8" id="KW-1185">Reference proteome</keyword>
<dbReference type="Proteomes" id="UP000494119">
    <property type="component" value="Unassembled WGS sequence"/>
</dbReference>
<feature type="domain" description="VWFA" evidence="6">
    <location>
        <begin position="94"/>
        <end position="269"/>
    </location>
</feature>
<evidence type="ECO:0000313" key="8">
    <source>
        <dbReference type="Proteomes" id="UP000494119"/>
    </source>
</evidence>
<dbReference type="PROSITE" id="PS50005">
    <property type="entry name" value="TPR"/>
    <property type="match status" value="1"/>
</dbReference>
<dbReference type="SUPFAM" id="SSF48452">
    <property type="entry name" value="TPR-like"/>
    <property type="match status" value="1"/>
</dbReference>
<evidence type="ECO:0000256" key="4">
    <source>
        <dbReference type="SAM" id="MobiDB-lite"/>
    </source>
</evidence>
<feature type="region of interest" description="Disordered" evidence="4">
    <location>
        <begin position="461"/>
        <end position="493"/>
    </location>
</feature>
<dbReference type="InterPro" id="IPR002035">
    <property type="entry name" value="VWF_A"/>
</dbReference>
<accession>A0A6J5FU93</accession>
<dbReference type="SMART" id="SM00028">
    <property type="entry name" value="TPR"/>
    <property type="match status" value="1"/>
</dbReference>
<keyword evidence="5" id="KW-0472">Membrane</keyword>
<keyword evidence="5" id="KW-0812">Transmembrane</keyword>
<evidence type="ECO:0000259" key="6">
    <source>
        <dbReference type="SMART" id="SM00327"/>
    </source>
</evidence>
<evidence type="ECO:0000313" key="7">
    <source>
        <dbReference type="EMBL" id="CAB3787432.1"/>
    </source>
</evidence>
<gene>
    <name evidence="7" type="ORF">LMG28688_02467</name>
</gene>
<evidence type="ECO:0000256" key="3">
    <source>
        <dbReference type="PROSITE-ProRule" id="PRU00339"/>
    </source>
</evidence>
<dbReference type="PANTHER" id="PTHR22550">
    <property type="entry name" value="SPORE GERMINATION PROTEIN"/>
    <property type="match status" value="1"/>
</dbReference>
<feature type="repeat" description="TPR" evidence="3">
    <location>
        <begin position="412"/>
        <end position="445"/>
    </location>
</feature>
<organism evidence="7 8">
    <name type="scientific">Paraburkholderia caffeinitolerans</name>
    <dbReference type="NCBI Taxonomy" id="1723730"/>
    <lineage>
        <taxon>Bacteria</taxon>
        <taxon>Pseudomonadati</taxon>
        <taxon>Pseudomonadota</taxon>
        <taxon>Betaproteobacteria</taxon>
        <taxon>Burkholderiales</taxon>
        <taxon>Burkholderiaceae</taxon>
        <taxon>Paraburkholderia</taxon>
    </lineage>
</organism>
<feature type="transmembrane region" description="Helical" evidence="5">
    <location>
        <begin position="14"/>
        <end position="30"/>
    </location>
</feature>
<dbReference type="EMBL" id="CADIKL010000010">
    <property type="protein sequence ID" value="CAB3787432.1"/>
    <property type="molecule type" value="Genomic_DNA"/>
</dbReference>
<dbReference type="SMART" id="SM00327">
    <property type="entry name" value="VWA"/>
    <property type="match status" value="1"/>
</dbReference>
<keyword evidence="2 3" id="KW-0802">TPR repeat</keyword>
<dbReference type="AlphaFoldDB" id="A0A6J5FU93"/>
<dbReference type="InterPro" id="IPR013105">
    <property type="entry name" value="TPR_2"/>
</dbReference>
<feature type="region of interest" description="Disordered" evidence="4">
    <location>
        <begin position="515"/>
        <end position="537"/>
    </location>
</feature>
<protein>
    <recommendedName>
        <fullName evidence="6">VWFA domain-containing protein</fullName>
    </recommendedName>
</protein>
<evidence type="ECO:0000256" key="2">
    <source>
        <dbReference type="ARBA" id="ARBA00022803"/>
    </source>
</evidence>
<dbReference type="SUPFAM" id="SSF53300">
    <property type="entry name" value="vWA-like"/>
    <property type="match status" value="1"/>
</dbReference>
<evidence type="ECO:0000256" key="1">
    <source>
        <dbReference type="ARBA" id="ARBA00022737"/>
    </source>
</evidence>
<dbReference type="PANTHER" id="PTHR22550:SF14">
    <property type="entry name" value="VWFA DOMAIN-CONTAINING PROTEIN"/>
    <property type="match status" value="1"/>
</dbReference>
<dbReference type="Pfam" id="PF07719">
    <property type="entry name" value="TPR_2"/>
    <property type="match status" value="1"/>
</dbReference>
<sequence>MSIDLTAFHFLRPLWLWLVLFAALLPIVWRRRHDVRGRWRGIIEPHLLEHLVVGGTSQRRLKPVDTLALCIALAALSAAGPTWRQERPPFDQDKAPLVIVLELANSMNAGDIAPTRLERAKQKVLDLAAARKGARTGLVVFSSSAHLVVPPTDDPEMLELYLPALSPSVMPSDGKNAAAGLAAAEALLAHDPVPGTIVLMSDGIDPDHADAFVQAAKRSRQQVLWLAVGTPDGGTLRGPDGQVQLDSHGNARTGEFDADAIRRVADAADVPLASMRSDGDDVRWVLHRAQTWLDAADEDKREPRWREDGYWLVVPLILLGVLGFRRGWTVKWLPVVLAACVLQGMPAPAHAASWKWIDLFATHDQQGRWYFEHGDYAKAAQRFEDPMWKGFAQYQAGDYEGALSTFSGLRGAQASFYMGNALAHLEDYTNAVRAYDNALKLDPHLTEAAHNRDLMRQLLAKPKQEAQQDEEDEESDDVKMRKKHSQIERSTLIPVPSEDVWMRALNTSPAQFLKQRFEQESGADVGNSAANGAGRTP</sequence>
<dbReference type="Gene3D" id="3.40.50.410">
    <property type="entry name" value="von Willebrand factor, type A domain"/>
    <property type="match status" value="1"/>
</dbReference>
<dbReference type="InterPro" id="IPR019734">
    <property type="entry name" value="TPR_rpt"/>
</dbReference>
<dbReference type="Gene3D" id="1.25.40.10">
    <property type="entry name" value="Tetratricopeptide repeat domain"/>
    <property type="match status" value="1"/>
</dbReference>
<keyword evidence="1" id="KW-0677">Repeat</keyword>
<reference evidence="7 8" key="1">
    <citation type="submission" date="2020-04" db="EMBL/GenBank/DDBJ databases">
        <authorList>
            <person name="De Canck E."/>
        </authorList>
    </citation>
    <scope>NUCLEOTIDE SEQUENCE [LARGE SCALE GENOMIC DNA]</scope>
    <source>
        <strain evidence="7 8">LMG 28688</strain>
    </source>
</reference>
<feature type="compositionally biased region" description="Acidic residues" evidence="4">
    <location>
        <begin position="467"/>
        <end position="476"/>
    </location>
</feature>
<dbReference type="InterPro" id="IPR050768">
    <property type="entry name" value="UPF0353/GerABKA_families"/>
</dbReference>
<dbReference type="RefSeq" id="WP_129564180.1">
    <property type="nucleotide sequence ID" value="NZ_CADIKL010000010.1"/>
</dbReference>
<proteinExistence type="predicted"/>
<dbReference type="PROSITE" id="PS50293">
    <property type="entry name" value="TPR_REGION"/>
    <property type="match status" value="1"/>
</dbReference>
<dbReference type="InterPro" id="IPR011990">
    <property type="entry name" value="TPR-like_helical_dom_sf"/>
</dbReference>
<dbReference type="Pfam" id="PF13519">
    <property type="entry name" value="VWA_2"/>
    <property type="match status" value="1"/>
</dbReference>
<keyword evidence="5" id="KW-1133">Transmembrane helix</keyword>